<dbReference type="RefSeq" id="WP_371434937.1">
    <property type="nucleotide sequence ID" value="NZ_JBHSRS010000084.1"/>
</dbReference>
<feature type="transmembrane region" description="Helical" evidence="1">
    <location>
        <begin position="13"/>
        <end position="32"/>
    </location>
</feature>
<feature type="transmembrane region" description="Helical" evidence="1">
    <location>
        <begin position="73"/>
        <end position="91"/>
    </location>
</feature>
<name>A0ABW1U4F3_9BURK</name>
<sequence>MTAYLLTNHLLNFMAPAAFVALGLVLLARVFSRFFVSKKPLVGGLWAQLAIVFVANVLVLAAGLVIFGNDGKMATYAAMVLVAAACQWVLWRGWKG</sequence>
<reference evidence="3" key="1">
    <citation type="journal article" date="2019" name="Int. J. Syst. Evol. Microbiol.">
        <title>The Global Catalogue of Microorganisms (GCM) 10K type strain sequencing project: providing services to taxonomists for standard genome sequencing and annotation.</title>
        <authorList>
            <consortium name="The Broad Institute Genomics Platform"/>
            <consortium name="The Broad Institute Genome Sequencing Center for Infectious Disease"/>
            <person name="Wu L."/>
            <person name="Ma J."/>
        </authorList>
    </citation>
    <scope>NUCLEOTIDE SEQUENCE [LARGE SCALE GENOMIC DNA]</scope>
    <source>
        <strain evidence="3">CCUG 39402</strain>
    </source>
</reference>
<proteinExistence type="predicted"/>
<dbReference type="EMBL" id="JBHSRS010000084">
    <property type="protein sequence ID" value="MFC6284786.1"/>
    <property type="molecule type" value="Genomic_DNA"/>
</dbReference>
<comment type="caution">
    <text evidence="2">The sequence shown here is derived from an EMBL/GenBank/DDBJ whole genome shotgun (WGS) entry which is preliminary data.</text>
</comment>
<feature type="transmembrane region" description="Helical" evidence="1">
    <location>
        <begin position="44"/>
        <end position="67"/>
    </location>
</feature>
<keyword evidence="3" id="KW-1185">Reference proteome</keyword>
<keyword evidence="1" id="KW-1133">Transmembrane helix</keyword>
<dbReference type="Proteomes" id="UP001596270">
    <property type="component" value="Unassembled WGS sequence"/>
</dbReference>
<evidence type="ECO:0000256" key="1">
    <source>
        <dbReference type="SAM" id="Phobius"/>
    </source>
</evidence>
<protein>
    <submittedName>
        <fullName evidence="2">Uncharacterized protein</fullName>
    </submittedName>
</protein>
<gene>
    <name evidence="2" type="ORF">ACFQND_26465</name>
</gene>
<evidence type="ECO:0000313" key="3">
    <source>
        <dbReference type="Proteomes" id="UP001596270"/>
    </source>
</evidence>
<keyword evidence="1" id="KW-0472">Membrane</keyword>
<keyword evidence="1" id="KW-0812">Transmembrane</keyword>
<evidence type="ECO:0000313" key="2">
    <source>
        <dbReference type="EMBL" id="MFC6284786.1"/>
    </source>
</evidence>
<organism evidence="2 3">
    <name type="scientific">Polaromonas aquatica</name>
    <dbReference type="NCBI Taxonomy" id="332657"/>
    <lineage>
        <taxon>Bacteria</taxon>
        <taxon>Pseudomonadati</taxon>
        <taxon>Pseudomonadota</taxon>
        <taxon>Betaproteobacteria</taxon>
        <taxon>Burkholderiales</taxon>
        <taxon>Comamonadaceae</taxon>
        <taxon>Polaromonas</taxon>
    </lineage>
</organism>
<accession>A0ABW1U4F3</accession>